<dbReference type="PANTHER" id="PTHR34570:SF7">
    <property type="entry name" value="GENOME ASSEMBLY, CHROMOSOME: A08"/>
    <property type="match status" value="1"/>
</dbReference>
<name>A0AAW1XJ67_RUBAR</name>
<gene>
    <name evidence="2" type="ORF">M0R45_012751</name>
</gene>
<dbReference type="Proteomes" id="UP001457282">
    <property type="component" value="Unassembled WGS sequence"/>
</dbReference>
<evidence type="ECO:0000313" key="3">
    <source>
        <dbReference type="Proteomes" id="UP001457282"/>
    </source>
</evidence>
<reference evidence="2 3" key="1">
    <citation type="journal article" date="2023" name="G3 (Bethesda)">
        <title>A chromosome-length genome assembly and annotation of blackberry (Rubus argutus, cv. 'Hillquist').</title>
        <authorList>
            <person name="Bruna T."/>
            <person name="Aryal R."/>
            <person name="Dudchenko O."/>
            <person name="Sargent D.J."/>
            <person name="Mead D."/>
            <person name="Buti M."/>
            <person name="Cavallini A."/>
            <person name="Hytonen T."/>
            <person name="Andres J."/>
            <person name="Pham M."/>
            <person name="Weisz D."/>
            <person name="Mascagni F."/>
            <person name="Usai G."/>
            <person name="Natali L."/>
            <person name="Bassil N."/>
            <person name="Fernandez G.E."/>
            <person name="Lomsadze A."/>
            <person name="Armour M."/>
            <person name="Olukolu B."/>
            <person name="Poorten T."/>
            <person name="Britton C."/>
            <person name="Davik J."/>
            <person name="Ashrafi H."/>
            <person name="Aiden E.L."/>
            <person name="Borodovsky M."/>
            <person name="Worthington M."/>
        </authorList>
    </citation>
    <scope>NUCLEOTIDE SEQUENCE [LARGE SCALE GENOMIC DNA]</scope>
    <source>
        <strain evidence="2">PI 553951</strain>
    </source>
</reference>
<dbReference type="EMBL" id="JBEDUW010000003">
    <property type="protein sequence ID" value="KAK9935878.1"/>
    <property type="molecule type" value="Genomic_DNA"/>
</dbReference>
<protein>
    <submittedName>
        <fullName evidence="2">Uncharacterized protein</fullName>
    </submittedName>
</protein>
<sequence length="77" mass="8502">MVREISKDDAVVVRSSIALLQERFRELQRVKAMREQREGPTVTVTDTSSSSSVDTCSSNKLETSDSDSADVDTSLHL</sequence>
<organism evidence="2 3">
    <name type="scientific">Rubus argutus</name>
    <name type="common">Southern blackberry</name>
    <dbReference type="NCBI Taxonomy" id="59490"/>
    <lineage>
        <taxon>Eukaryota</taxon>
        <taxon>Viridiplantae</taxon>
        <taxon>Streptophyta</taxon>
        <taxon>Embryophyta</taxon>
        <taxon>Tracheophyta</taxon>
        <taxon>Spermatophyta</taxon>
        <taxon>Magnoliopsida</taxon>
        <taxon>eudicotyledons</taxon>
        <taxon>Gunneridae</taxon>
        <taxon>Pentapetalae</taxon>
        <taxon>rosids</taxon>
        <taxon>fabids</taxon>
        <taxon>Rosales</taxon>
        <taxon>Rosaceae</taxon>
        <taxon>Rosoideae</taxon>
        <taxon>Rosoideae incertae sedis</taxon>
        <taxon>Rubus</taxon>
    </lineage>
</organism>
<evidence type="ECO:0000256" key="1">
    <source>
        <dbReference type="SAM" id="MobiDB-lite"/>
    </source>
</evidence>
<dbReference type="AlphaFoldDB" id="A0AAW1XJ67"/>
<feature type="region of interest" description="Disordered" evidence="1">
    <location>
        <begin position="32"/>
        <end position="77"/>
    </location>
</feature>
<accession>A0AAW1XJ67</accession>
<evidence type="ECO:0000313" key="2">
    <source>
        <dbReference type="EMBL" id="KAK9935878.1"/>
    </source>
</evidence>
<comment type="caution">
    <text evidence="2">The sequence shown here is derived from an EMBL/GenBank/DDBJ whole genome shotgun (WGS) entry which is preliminary data.</text>
</comment>
<feature type="compositionally biased region" description="Low complexity" evidence="1">
    <location>
        <begin position="41"/>
        <end position="58"/>
    </location>
</feature>
<dbReference type="PANTHER" id="PTHR34570">
    <property type="entry name" value="OS03G0593100 PROTEIN"/>
    <property type="match status" value="1"/>
</dbReference>
<proteinExistence type="predicted"/>
<keyword evidence="3" id="KW-1185">Reference proteome</keyword>